<dbReference type="HOGENOM" id="CLU_2865144_0_0_11"/>
<name>K0K6Z5_SACES</name>
<dbReference type="BioCyc" id="SESP1179773:BN6_RS45000-MONOMER"/>
<dbReference type="EMBL" id="HE804045">
    <property type="protein sequence ID" value="CCH32373.1"/>
    <property type="molecule type" value="Genomic_DNA"/>
</dbReference>
<gene>
    <name evidence="2" type="ordered locus">BN6_51070</name>
</gene>
<dbReference type="AlphaFoldDB" id="K0K6Z5"/>
<dbReference type="STRING" id="1179773.BN6_51070"/>
<dbReference type="RefSeq" id="WP_015102485.1">
    <property type="nucleotide sequence ID" value="NC_019673.1"/>
</dbReference>
<evidence type="ECO:0000313" key="3">
    <source>
        <dbReference type="Proteomes" id="UP000006281"/>
    </source>
</evidence>
<evidence type="ECO:0000313" key="2">
    <source>
        <dbReference type="EMBL" id="CCH32373.1"/>
    </source>
</evidence>
<proteinExistence type="predicted"/>
<organism evidence="2 3">
    <name type="scientific">Saccharothrix espanaensis (strain ATCC 51144 / DSM 44229 / JCM 9112 / NBRC 15066 / NRRL 15764)</name>
    <dbReference type="NCBI Taxonomy" id="1179773"/>
    <lineage>
        <taxon>Bacteria</taxon>
        <taxon>Bacillati</taxon>
        <taxon>Actinomycetota</taxon>
        <taxon>Actinomycetes</taxon>
        <taxon>Pseudonocardiales</taxon>
        <taxon>Pseudonocardiaceae</taxon>
        <taxon>Saccharothrix</taxon>
    </lineage>
</organism>
<evidence type="ECO:0000256" key="1">
    <source>
        <dbReference type="SAM" id="MobiDB-lite"/>
    </source>
</evidence>
<dbReference type="KEGG" id="sesp:BN6_51070"/>
<sequence length="64" mass="7005">MPEAGGVPGARRVDDQAARGGARGRHRVEDEVEQPRPGLRRQARARFEDFPEPGGGDRVGDRRA</sequence>
<keyword evidence="3" id="KW-1185">Reference proteome</keyword>
<reference evidence="2 3" key="1">
    <citation type="journal article" date="2012" name="BMC Genomics">
        <title>Complete genome sequence of Saccharothrix espanaensis DSM 44229T and comparison to the other completely sequenced Pseudonocardiaceae.</title>
        <authorList>
            <person name="Strobel T."/>
            <person name="Al-Dilaimi A."/>
            <person name="Blom J."/>
            <person name="Gessner A."/>
            <person name="Kalinowski J."/>
            <person name="Luzhetska M."/>
            <person name="Puhler A."/>
            <person name="Szczepanowski R."/>
            <person name="Bechthold A."/>
            <person name="Ruckert C."/>
        </authorList>
    </citation>
    <scope>NUCLEOTIDE SEQUENCE [LARGE SCALE GENOMIC DNA]</scope>
    <source>
        <strain evidence="3">ATCC 51144 / DSM 44229 / JCM 9112 / NBRC 15066 / NRRL 15764</strain>
    </source>
</reference>
<accession>K0K6Z5</accession>
<feature type="region of interest" description="Disordered" evidence="1">
    <location>
        <begin position="1"/>
        <end position="64"/>
    </location>
</feature>
<dbReference type="Proteomes" id="UP000006281">
    <property type="component" value="Chromosome"/>
</dbReference>
<protein>
    <submittedName>
        <fullName evidence="2">Uncharacterized protein</fullName>
    </submittedName>
</protein>